<keyword evidence="12" id="KW-0251">Elongation factor</keyword>
<dbReference type="Pfam" id="PF03449">
    <property type="entry name" value="GreA_GreB_N"/>
    <property type="match status" value="1"/>
</dbReference>
<dbReference type="Proteomes" id="UP000630135">
    <property type="component" value="Unassembled WGS sequence"/>
</dbReference>
<dbReference type="GO" id="GO:0003746">
    <property type="term" value="F:translation elongation factor activity"/>
    <property type="evidence" value="ECO:0007669"/>
    <property type="project" value="UniProtKB-KW"/>
</dbReference>
<comment type="similarity">
    <text evidence="1 8 9">Belongs to the GreA/GreB family.</text>
</comment>
<comment type="function">
    <text evidence="6 8 9">Necessary for efficient RNA polymerase transcription elongation past template-encoded arresting sites. The arresting sites in DNA have the property of trapping a certain fraction of elongating RNA polymerases that pass through, resulting in locked ternary complexes. Cleavage of the nascent transcript by cleavage factors such as GreA or GreB allows the resumption of elongation from the new 3'terminus. GreA releases sequences of 2 to 3 nucleotides.</text>
</comment>
<sequence length="158" mass="17599">MTREPVRMTRQGKERLEEQLQYLKTTRREQISEYMGKAIEDGDLRESAAYDEARMQQSENEAKIAEIEAQLERAQIMNEDEIDTSAVGVGARVVVEDAQGKQRTLEIVGSFEVDVLKGKISDASPMGQALLGKRKGESAVWPGPKGDVSLKVISVEYP</sequence>
<dbReference type="PANTHER" id="PTHR30437">
    <property type="entry name" value="TRANSCRIPTION ELONGATION FACTOR GREA"/>
    <property type="match status" value="1"/>
</dbReference>
<evidence type="ECO:0000256" key="2">
    <source>
        <dbReference type="ARBA" id="ARBA00013729"/>
    </source>
</evidence>
<proteinExistence type="inferred from homology"/>
<evidence type="ECO:0000313" key="12">
    <source>
        <dbReference type="EMBL" id="AXG98681.1"/>
    </source>
</evidence>
<dbReference type="GO" id="GO:0003677">
    <property type="term" value="F:DNA binding"/>
    <property type="evidence" value="ECO:0007669"/>
    <property type="project" value="UniProtKB-UniRule"/>
</dbReference>
<keyword evidence="15" id="KW-1185">Reference proteome</keyword>
<evidence type="ECO:0000256" key="9">
    <source>
        <dbReference type="RuleBase" id="RU000556"/>
    </source>
</evidence>
<reference evidence="13" key="4">
    <citation type="submission" date="2024-05" db="EMBL/GenBank/DDBJ databases">
        <authorList>
            <person name="Sun Q."/>
            <person name="Zhou Y."/>
        </authorList>
    </citation>
    <scope>NUCLEOTIDE SEQUENCE</scope>
    <source>
        <strain evidence="13">CGMCC 1.8884</strain>
    </source>
</reference>
<dbReference type="InterPro" id="IPR006359">
    <property type="entry name" value="Tscrpt_elong_fac_GreA"/>
</dbReference>
<evidence type="ECO:0000259" key="11">
    <source>
        <dbReference type="Pfam" id="PF03449"/>
    </source>
</evidence>
<evidence type="ECO:0000256" key="7">
    <source>
        <dbReference type="ARBA" id="ARBA00030776"/>
    </source>
</evidence>
<dbReference type="InterPro" id="IPR036953">
    <property type="entry name" value="GreA/GreB_C_sf"/>
</dbReference>
<keyword evidence="5 8" id="KW-0804">Transcription</keyword>
<evidence type="ECO:0000313" key="15">
    <source>
        <dbReference type="Proteomes" id="UP000630135"/>
    </source>
</evidence>
<dbReference type="SUPFAM" id="SSF46557">
    <property type="entry name" value="GreA transcript cleavage protein, N-terminal domain"/>
    <property type="match status" value="1"/>
</dbReference>
<dbReference type="InterPro" id="IPR022691">
    <property type="entry name" value="Tscrpt_elong_fac_GreA/B_N"/>
</dbReference>
<accession>A0A345IG59</accession>
<dbReference type="AlphaFoldDB" id="A0A345IG59"/>
<keyword evidence="4 8" id="KW-0238">DNA-binding</keyword>
<dbReference type="InterPro" id="IPR001437">
    <property type="entry name" value="Tscrpt_elong_fac_GreA/B_C"/>
</dbReference>
<dbReference type="Gene3D" id="1.10.287.180">
    <property type="entry name" value="Transcription elongation factor, GreA/GreB, N-terminal domain"/>
    <property type="match status" value="1"/>
</dbReference>
<keyword evidence="12" id="KW-0648">Protein biosynthesis</keyword>
<protein>
    <recommendedName>
        <fullName evidence="2 8">Transcription elongation factor GreA</fullName>
    </recommendedName>
    <alternativeName>
        <fullName evidence="7 8">Transcript cleavage factor GreA</fullName>
    </alternativeName>
</protein>
<keyword evidence="8" id="KW-0175">Coiled coil</keyword>
<feature type="coiled-coil region" evidence="8">
    <location>
        <begin position="13"/>
        <end position="84"/>
    </location>
</feature>
<evidence type="ECO:0000313" key="14">
    <source>
        <dbReference type="Proteomes" id="UP000253744"/>
    </source>
</evidence>
<dbReference type="SUPFAM" id="SSF54534">
    <property type="entry name" value="FKBP-like"/>
    <property type="match status" value="1"/>
</dbReference>
<dbReference type="InterPro" id="IPR018151">
    <property type="entry name" value="TF_GreA/GreB_CS"/>
</dbReference>
<feature type="domain" description="Transcription elongation factor GreA/GreB N-terminal" evidence="11">
    <location>
        <begin position="7"/>
        <end position="76"/>
    </location>
</feature>
<dbReference type="GO" id="GO:0006354">
    <property type="term" value="P:DNA-templated transcription elongation"/>
    <property type="evidence" value="ECO:0007669"/>
    <property type="project" value="TreeGrafter"/>
</dbReference>
<dbReference type="InterPro" id="IPR023459">
    <property type="entry name" value="Tscrpt_elong_fac_GreA/B_fam"/>
</dbReference>
<evidence type="ECO:0000256" key="5">
    <source>
        <dbReference type="ARBA" id="ARBA00023163"/>
    </source>
</evidence>
<dbReference type="GO" id="GO:0070063">
    <property type="term" value="F:RNA polymerase binding"/>
    <property type="evidence" value="ECO:0007669"/>
    <property type="project" value="InterPro"/>
</dbReference>
<reference evidence="15" key="3">
    <citation type="journal article" date="2019" name="Int. J. Syst. Evol. Microbiol.">
        <title>The Global Catalogue of Microorganisms (GCM) 10K type strain sequencing project: providing services to taxonomists for standard genome sequencing and annotation.</title>
        <authorList>
            <consortium name="The Broad Institute Genomics Platform"/>
            <consortium name="The Broad Institute Genome Sequencing Center for Infectious Disease"/>
            <person name="Wu L."/>
            <person name="Ma J."/>
        </authorList>
    </citation>
    <scope>NUCLEOTIDE SEQUENCE [LARGE SCALE GENOMIC DNA]</scope>
    <source>
        <strain evidence="15">CGMCC 1.8884</strain>
    </source>
</reference>
<keyword evidence="3 8" id="KW-0805">Transcription regulation</keyword>
<evidence type="ECO:0000256" key="3">
    <source>
        <dbReference type="ARBA" id="ARBA00023015"/>
    </source>
</evidence>
<dbReference type="Gene3D" id="3.10.50.30">
    <property type="entry name" value="Transcription elongation factor, GreA/GreB, C-terminal domain"/>
    <property type="match status" value="1"/>
</dbReference>
<evidence type="ECO:0000313" key="13">
    <source>
        <dbReference type="EMBL" id="GGP29404.1"/>
    </source>
</evidence>
<feature type="domain" description="Transcription elongation factor GreA/GreB C-terminal" evidence="10">
    <location>
        <begin position="85"/>
        <end position="157"/>
    </location>
</feature>
<dbReference type="PROSITE" id="PS00830">
    <property type="entry name" value="GREAB_2"/>
    <property type="match status" value="1"/>
</dbReference>
<reference evidence="13" key="1">
    <citation type="journal article" date="2014" name="Int. J. Syst. Evol. Microbiol.">
        <title>Complete genome of a new Firmicutes species belonging to the dominant human colonic microbiota ('Ruminococcus bicirculans') reveals two chromosomes and a selective capacity to utilize plant glucans.</title>
        <authorList>
            <consortium name="NISC Comparative Sequencing Program"/>
            <person name="Wegmann U."/>
            <person name="Louis P."/>
            <person name="Goesmann A."/>
            <person name="Henrissat B."/>
            <person name="Duncan S.H."/>
            <person name="Flint H.J."/>
        </authorList>
    </citation>
    <scope>NUCLEOTIDE SEQUENCE</scope>
    <source>
        <strain evidence="13">CGMCC 1.8884</strain>
    </source>
</reference>
<name>A0A345IG59_9DEIO</name>
<dbReference type="Pfam" id="PF01272">
    <property type="entry name" value="GreA_GreB"/>
    <property type="match status" value="1"/>
</dbReference>
<dbReference type="GeneID" id="59164827"/>
<dbReference type="InterPro" id="IPR028624">
    <property type="entry name" value="Tscrpt_elong_fac_GreA/B"/>
</dbReference>
<gene>
    <name evidence="8 12" type="primary">greA</name>
    <name evidence="12" type="ORF">DVJ83_05360</name>
    <name evidence="13" type="ORF">GCM10008021_10550</name>
</gene>
<dbReference type="InterPro" id="IPR036805">
    <property type="entry name" value="Tscrpt_elong_fac_GreA/B_N_sf"/>
</dbReference>
<dbReference type="RefSeq" id="WP_025568143.1">
    <property type="nucleotide sequence ID" value="NZ_BMLZ01000010.1"/>
</dbReference>
<dbReference type="GO" id="GO:0032784">
    <property type="term" value="P:regulation of DNA-templated transcription elongation"/>
    <property type="evidence" value="ECO:0007669"/>
    <property type="project" value="UniProtKB-UniRule"/>
</dbReference>
<evidence type="ECO:0000256" key="4">
    <source>
        <dbReference type="ARBA" id="ARBA00023125"/>
    </source>
</evidence>
<evidence type="ECO:0000256" key="6">
    <source>
        <dbReference type="ARBA" id="ARBA00024916"/>
    </source>
</evidence>
<evidence type="ECO:0000256" key="8">
    <source>
        <dbReference type="HAMAP-Rule" id="MF_00105"/>
    </source>
</evidence>
<evidence type="ECO:0000259" key="10">
    <source>
        <dbReference type="Pfam" id="PF01272"/>
    </source>
</evidence>
<dbReference type="NCBIfam" id="TIGR01462">
    <property type="entry name" value="greA"/>
    <property type="match status" value="1"/>
</dbReference>
<dbReference type="STRING" id="1288484.GCA_000348665_01035"/>
<dbReference type="KEGG" id="dwu:DVJ83_05360"/>
<organism evidence="12 14">
    <name type="scientific">Deinococcus wulumuqiensis</name>
    <dbReference type="NCBI Taxonomy" id="980427"/>
    <lineage>
        <taxon>Bacteria</taxon>
        <taxon>Thermotogati</taxon>
        <taxon>Deinococcota</taxon>
        <taxon>Deinococci</taxon>
        <taxon>Deinococcales</taxon>
        <taxon>Deinococcaceae</taxon>
        <taxon>Deinococcus</taxon>
    </lineage>
</organism>
<dbReference type="HAMAP" id="MF_00105">
    <property type="entry name" value="GreA_GreB"/>
    <property type="match status" value="1"/>
</dbReference>
<dbReference type="Proteomes" id="UP000253744">
    <property type="component" value="Chromosome"/>
</dbReference>
<dbReference type="PIRSF" id="PIRSF006092">
    <property type="entry name" value="GreA_GreB"/>
    <property type="match status" value="1"/>
</dbReference>
<dbReference type="EMBL" id="BMLZ01000010">
    <property type="protein sequence ID" value="GGP29404.1"/>
    <property type="molecule type" value="Genomic_DNA"/>
</dbReference>
<dbReference type="PANTHER" id="PTHR30437:SF4">
    <property type="entry name" value="TRANSCRIPTION ELONGATION FACTOR GREA"/>
    <property type="match status" value="1"/>
</dbReference>
<evidence type="ECO:0000256" key="1">
    <source>
        <dbReference type="ARBA" id="ARBA00008213"/>
    </source>
</evidence>
<reference evidence="12 14" key="2">
    <citation type="submission" date="2018-07" db="EMBL/GenBank/DDBJ databases">
        <title>Complete Genome and Methylome Analysis of Deinococcus wulumuqiensis NEB 479.</title>
        <authorList>
            <person name="Fomenkov A."/>
            <person name="Luyten Y."/>
            <person name="Vincze T."/>
            <person name="Anton B.P."/>
            <person name="Clark T."/>
            <person name="Roberts R.J."/>
            <person name="Morgan R.D."/>
        </authorList>
    </citation>
    <scope>NUCLEOTIDE SEQUENCE [LARGE SCALE GENOMIC DNA]</scope>
    <source>
        <strain evidence="12 14">NEB 479</strain>
    </source>
</reference>
<dbReference type="FunFam" id="1.10.287.180:FF:000001">
    <property type="entry name" value="Transcription elongation factor GreA"/>
    <property type="match status" value="1"/>
</dbReference>
<dbReference type="EMBL" id="CP031158">
    <property type="protein sequence ID" value="AXG98681.1"/>
    <property type="molecule type" value="Genomic_DNA"/>
</dbReference>